<comment type="cofactor">
    <cofactor evidence="4">
        <name>Zn(2+)</name>
        <dbReference type="ChEBI" id="CHEBI:29105"/>
    </cofactor>
    <text evidence="4">Binds 1 zinc ion per subunit.</text>
</comment>
<comment type="similarity">
    <text evidence="4">Belongs to the queuine tRNA-ribosyltransferase family.</text>
</comment>
<dbReference type="Proteomes" id="UP000178089">
    <property type="component" value="Unassembled WGS sequence"/>
</dbReference>
<keyword evidence="1 4" id="KW-0328">Glycosyltransferase</keyword>
<dbReference type="Gene3D" id="3.20.20.105">
    <property type="entry name" value="Queuine tRNA-ribosyltransferase-like"/>
    <property type="match status" value="1"/>
</dbReference>
<evidence type="ECO:0000259" key="5">
    <source>
        <dbReference type="Pfam" id="PF01702"/>
    </source>
</evidence>
<comment type="function">
    <text evidence="4">Catalyzes the base-exchange of a guanine (G) residue with the queuine precursor 7-aminomethyl-7-deazaguanine (PreQ1) at position 34 (anticodon wobble position) in tRNAs with GU(N) anticodons (tRNA-Asp, -Asn, -His and -Tyr). Catalysis occurs through a double-displacement mechanism. The nucleophile active site attacks the C1' of nucleotide 34 to detach the guanine base from the RNA, forming a covalent enzyme-RNA intermediate. The proton acceptor active site deprotonates the incoming PreQ1, allowing a nucleophilic attack on the C1' of the ribose to form the product. After dissociation, two additional enzymatic reactions on the tRNA convert PreQ1 to queuine (Q), resulting in the hypermodified nucleoside queuosine (7-(((4,5-cis-dihydroxy-2-cyclopenten-1-yl)amino)methyl)-7-deazaguanosine).</text>
</comment>
<feature type="binding site" evidence="4">
    <location>
        <position position="396"/>
    </location>
    <ligand>
        <name>Zn(2+)</name>
        <dbReference type="ChEBI" id="CHEBI:29105"/>
    </ligand>
</feature>
<evidence type="ECO:0000256" key="3">
    <source>
        <dbReference type="ARBA" id="ARBA00022694"/>
    </source>
</evidence>
<dbReference type="GO" id="GO:0046872">
    <property type="term" value="F:metal ion binding"/>
    <property type="evidence" value="ECO:0007669"/>
    <property type="project" value="UniProtKB-KW"/>
</dbReference>
<gene>
    <name evidence="4" type="primary">tgt</name>
    <name evidence="6" type="ORF">A3F51_02125</name>
</gene>
<dbReference type="InterPro" id="IPR050076">
    <property type="entry name" value="ArchSynthase1/Queuine_TRR"/>
</dbReference>
<dbReference type="InterPro" id="IPR002616">
    <property type="entry name" value="tRNA_ribo_trans-like"/>
</dbReference>
<feature type="binding site" evidence="4">
    <location>
        <position position="193"/>
    </location>
    <ligand>
        <name>substrate</name>
    </ligand>
</feature>
<feature type="region of interest" description="RNA binding" evidence="4">
    <location>
        <begin position="325"/>
        <end position="331"/>
    </location>
</feature>
<comment type="caution">
    <text evidence="6">The sequence shown here is derived from an EMBL/GenBank/DDBJ whole genome shotgun (WGS) entry which is preliminary data.</text>
</comment>
<feature type="binding site" evidence="4">
    <location>
        <position position="394"/>
    </location>
    <ligand>
        <name>Zn(2+)</name>
        <dbReference type="ChEBI" id="CHEBI:29105"/>
    </ligand>
</feature>
<dbReference type="EC" id="2.4.2.29" evidence="4"/>
<feature type="domain" description="tRNA-guanine(15) transglycosylase-like" evidence="5">
    <location>
        <begin position="143"/>
        <end position="452"/>
    </location>
</feature>
<dbReference type="AlphaFoldDB" id="A0A1G2MYN6"/>
<dbReference type="SUPFAM" id="SSF51713">
    <property type="entry name" value="tRNA-guanine transglycosylase"/>
    <property type="match status" value="1"/>
</dbReference>
<organism evidence="6 7">
    <name type="scientific">Candidatus Taylorbacteria bacterium RIFCSPHIGHO2_12_FULL_45_16</name>
    <dbReference type="NCBI Taxonomy" id="1802315"/>
    <lineage>
        <taxon>Bacteria</taxon>
        <taxon>Candidatus Tayloriibacteriota</taxon>
    </lineage>
</organism>
<dbReference type="GO" id="GO:0008479">
    <property type="term" value="F:tRNA-guanosine(34) queuine transglycosylase activity"/>
    <property type="evidence" value="ECO:0007669"/>
    <property type="project" value="UniProtKB-UniRule"/>
</dbReference>
<evidence type="ECO:0000256" key="2">
    <source>
        <dbReference type="ARBA" id="ARBA00022679"/>
    </source>
</evidence>
<reference evidence="6 7" key="1">
    <citation type="journal article" date="2016" name="Nat. Commun.">
        <title>Thousands of microbial genomes shed light on interconnected biogeochemical processes in an aquifer system.</title>
        <authorList>
            <person name="Anantharaman K."/>
            <person name="Brown C.T."/>
            <person name="Hug L.A."/>
            <person name="Sharon I."/>
            <person name="Castelle C.J."/>
            <person name="Probst A.J."/>
            <person name="Thomas B.C."/>
            <person name="Singh A."/>
            <person name="Wilkins M.J."/>
            <person name="Karaoz U."/>
            <person name="Brodie E.L."/>
            <person name="Williams K.H."/>
            <person name="Hubbard S.S."/>
            <person name="Banfield J.F."/>
        </authorList>
    </citation>
    <scope>NUCLEOTIDE SEQUENCE [LARGE SCALE GENOMIC DNA]</scope>
</reference>
<dbReference type="Pfam" id="PF01702">
    <property type="entry name" value="TGT"/>
    <property type="match status" value="2"/>
</dbReference>
<comment type="pathway">
    <text evidence="4">tRNA modification; tRNA-queuosine biosynthesis.</text>
</comment>
<keyword evidence="4" id="KW-0671">Queuosine biosynthesis</keyword>
<feature type="binding site" evidence="4">
    <location>
        <position position="297"/>
    </location>
    <ligand>
        <name>substrate</name>
    </ligand>
</feature>
<feature type="binding site" evidence="4">
    <location>
        <position position="270"/>
    </location>
    <ligand>
        <name>substrate</name>
    </ligand>
</feature>
<feature type="active site" description="Nucleophile" evidence="4">
    <location>
        <position position="344"/>
    </location>
</feature>
<name>A0A1G2MYN6_9BACT</name>
<evidence type="ECO:0000313" key="7">
    <source>
        <dbReference type="Proteomes" id="UP000178089"/>
    </source>
</evidence>
<protein>
    <recommendedName>
        <fullName evidence="4">Queuine tRNA-ribosyltransferase</fullName>
        <ecNumber evidence="4">2.4.2.29</ecNumber>
    </recommendedName>
    <alternativeName>
        <fullName evidence="4">Guanine insertion enzyme</fullName>
    </alternativeName>
    <alternativeName>
        <fullName evidence="4">tRNA-guanine transglycosylase</fullName>
    </alternativeName>
</protein>
<feature type="domain" description="tRNA-guanine(15) transglycosylase-like" evidence="5">
    <location>
        <begin position="14"/>
        <end position="102"/>
    </location>
</feature>
<dbReference type="InterPro" id="IPR036511">
    <property type="entry name" value="TGT-like_sf"/>
</dbReference>
<dbReference type="STRING" id="1802315.A3F51_02125"/>
<proteinExistence type="inferred from homology"/>
<feature type="binding site" evidence="4">
    <location>
        <position position="399"/>
    </location>
    <ligand>
        <name>Zn(2+)</name>
        <dbReference type="ChEBI" id="CHEBI:29105"/>
    </ligand>
</feature>
<sequence>MLPFTIEARIPGGKGRAGTIETPHGKIQTPAFISVGTKATVKSLTPEQVRSLDAEAILANAYHLYLQPGTKVLKKAGGLGKFMNWSGPTFTDSGGFQAFSLGPAFGSKMGKINKGEKDKIVKLADGVTAIGKKPDTEQDLTMDTEEMAVAPAKIDDDGVTFKSIIDGSTHRFTPEHSIEIQHDIGADIIFAFDECLSPLESYEKQKAAVERTHRWAKRCLVRHKAGKAIESFGRFGESDGEWESVATSPEVDGVSKKTLLFVPALFGIVQGGRHEDLRRQSARTIGSMDFEGFGIGGSFDKEDIGTAVGWVCEELPENKPRHLLGIGEPIDLILGIENGVDTFDCVTPTRIARNGAAYTKKISFGQVPQKIKTGRLNLTNAQFTDDFGPIEEDCGCYTCVNYTRAYIAHLFRAKEMLAATLTSIHNLYFLVHLAKDARNAIVDGKWREFRDGQISNCQ</sequence>
<evidence type="ECO:0000313" key="6">
    <source>
        <dbReference type="EMBL" id="OHA29036.1"/>
    </source>
</evidence>
<feature type="binding site" evidence="4">
    <location>
        <begin position="92"/>
        <end position="96"/>
    </location>
    <ligand>
        <name>substrate</name>
    </ligand>
</feature>
<dbReference type="GO" id="GO:0008616">
    <property type="term" value="P:tRNA queuosine(34) biosynthetic process"/>
    <property type="evidence" value="ECO:0007669"/>
    <property type="project" value="UniProtKB-UniRule"/>
</dbReference>
<dbReference type="GO" id="GO:0005829">
    <property type="term" value="C:cytosol"/>
    <property type="evidence" value="ECO:0007669"/>
    <property type="project" value="TreeGrafter"/>
</dbReference>
<keyword evidence="2 4" id="KW-0808">Transferase</keyword>
<comment type="catalytic activity">
    <reaction evidence="4">
        <text>7-aminomethyl-7-carbaguanine + guanosine(34) in tRNA = 7-aminomethyl-7-carbaguanosine(34) in tRNA + guanine</text>
        <dbReference type="Rhea" id="RHEA:24104"/>
        <dbReference type="Rhea" id="RHEA-COMP:10341"/>
        <dbReference type="Rhea" id="RHEA-COMP:10342"/>
        <dbReference type="ChEBI" id="CHEBI:16235"/>
        <dbReference type="ChEBI" id="CHEBI:58703"/>
        <dbReference type="ChEBI" id="CHEBI:74269"/>
        <dbReference type="ChEBI" id="CHEBI:82833"/>
        <dbReference type="EC" id="2.4.2.29"/>
    </reaction>
</comment>
<dbReference type="PANTHER" id="PTHR46499">
    <property type="entry name" value="QUEUINE TRNA-RIBOSYLTRANSFERASE"/>
    <property type="match status" value="1"/>
</dbReference>
<dbReference type="InterPro" id="IPR004803">
    <property type="entry name" value="TGT"/>
</dbReference>
<keyword evidence="4" id="KW-0862">Zinc</keyword>
<dbReference type="PANTHER" id="PTHR46499:SF1">
    <property type="entry name" value="QUEUINE TRNA-RIBOSYLTRANSFERASE"/>
    <property type="match status" value="1"/>
</dbReference>
<accession>A0A1G2MYN6</accession>
<dbReference type="HAMAP" id="MF_00168">
    <property type="entry name" value="Q_tRNA_Tgt"/>
    <property type="match status" value="1"/>
</dbReference>
<feature type="binding site" evidence="4">
    <location>
        <position position="425"/>
    </location>
    <ligand>
        <name>Zn(2+)</name>
        <dbReference type="ChEBI" id="CHEBI:29105"/>
    </ligand>
</feature>
<feature type="region of interest" description="RNA binding; important for wobble base 34 recognition" evidence="4">
    <location>
        <begin position="349"/>
        <end position="353"/>
    </location>
</feature>
<dbReference type="EMBL" id="MHRT01000006">
    <property type="protein sequence ID" value="OHA29036.1"/>
    <property type="molecule type" value="Genomic_DNA"/>
</dbReference>
<keyword evidence="4" id="KW-0479">Metal-binding</keyword>
<feature type="active site" description="Proton acceptor" evidence="4">
    <location>
        <position position="92"/>
    </location>
</feature>
<keyword evidence="3 4" id="KW-0819">tRNA processing</keyword>
<evidence type="ECO:0000256" key="4">
    <source>
        <dbReference type="HAMAP-Rule" id="MF_00168"/>
    </source>
</evidence>
<comment type="subunit">
    <text evidence="4">Homodimer. Within each dimer, one monomer is responsible for RNA recognition and catalysis, while the other monomer binds to the replacement base PreQ1.</text>
</comment>
<dbReference type="NCBIfam" id="TIGR00449">
    <property type="entry name" value="tgt_general"/>
    <property type="match status" value="2"/>
</dbReference>
<evidence type="ECO:0000256" key="1">
    <source>
        <dbReference type="ARBA" id="ARBA00022676"/>
    </source>
</evidence>
<dbReference type="UniPathway" id="UPA00392"/>